<dbReference type="AlphaFoldDB" id="A0A670JLM1"/>
<dbReference type="Gene3D" id="3.30.420.10">
    <property type="entry name" value="Ribonuclease H-like superfamily/Ribonuclease H"/>
    <property type="match status" value="1"/>
</dbReference>
<protein>
    <recommendedName>
        <fullName evidence="1">Mos1 transposase HTH domain-containing protein</fullName>
    </recommendedName>
</protein>
<dbReference type="Proteomes" id="UP000472272">
    <property type="component" value="Chromosome 13"/>
</dbReference>
<dbReference type="Gene3D" id="1.10.10.1450">
    <property type="match status" value="1"/>
</dbReference>
<feature type="domain" description="Mos1 transposase HTH" evidence="1">
    <location>
        <begin position="7"/>
        <end position="51"/>
    </location>
</feature>
<reference evidence="2 3" key="1">
    <citation type="journal article" date="2019" name="Proc. Natl. Acad. Sci. U.S.A.">
        <title>Regulatory changes in pterin and carotenoid genes underlie balanced color polymorphisms in the wall lizard.</title>
        <authorList>
            <person name="Andrade P."/>
            <person name="Pinho C."/>
            <person name="Perez I de Lanuza G."/>
            <person name="Afonso S."/>
            <person name="Brejcha J."/>
            <person name="Rubin C.J."/>
            <person name="Wallerman O."/>
            <person name="Pereira P."/>
            <person name="Sabatino S.J."/>
            <person name="Bellati A."/>
            <person name="Pellitteri-Rosa D."/>
            <person name="Bosakova Z."/>
            <person name="Bunikis I."/>
            <person name="Carretero M.A."/>
            <person name="Feiner N."/>
            <person name="Marsik P."/>
            <person name="Pauperio F."/>
            <person name="Salvi D."/>
            <person name="Soler L."/>
            <person name="While G.M."/>
            <person name="Uller T."/>
            <person name="Font E."/>
            <person name="Andersson L."/>
            <person name="Carneiro M."/>
        </authorList>
    </citation>
    <scope>NUCLEOTIDE SEQUENCE</scope>
</reference>
<proteinExistence type="predicted"/>
<dbReference type="GeneTree" id="ENSGT00990000211088"/>
<dbReference type="OMA" id="HELLMWD"/>
<accession>A0A670JLM1</accession>
<dbReference type="Pfam" id="PF17906">
    <property type="entry name" value="HTH_48"/>
    <property type="match status" value="1"/>
</dbReference>
<dbReference type="InterPro" id="IPR041426">
    <property type="entry name" value="Mos1_HTH"/>
</dbReference>
<evidence type="ECO:0000313" key="2">
    <source>
        <dbReference type="Ensembl" id="ENSPMRP00000025898.1"/>
    </source>
</evidence>
<reference evidence="2" key="2">
    <citation type="submission" date="2025-08" db="UniProtKB">
        <authorList>
            <consortium name="Ensembl"/>
        </authorList>
    </citation>
    <scope>IDENTIFICATION</scope>
</reference>
<dbReference type="Ensembl" id="ENSPMRT00000027488.1">
    <property type="protein sequence ID" value="ENSPMRP00000025898.1"/>
    <property type="gene ID" value="ENSPMRG00000016767.1"/>
</dbReference>
<dbReference type="PANTHER" id="PTHR46060:SF1">
    <property type="entry name" value="MARINER MOS1 TRANSPOSASE-LIKE PROTEIN"/>
    <property type="match status" value="1"/>
</dbReference>
<evidence type="ECO:0000259" key="1">
    <source>
        <dbReference type="Pfam" id="PF17906"/>
    </source>
</evidence>
<dbReference type="InterPro" id="IPR036397">
    <property type="entry name" value="RNaseH_sf"/>
</dbReference>
<organism evidence="2 3">
    <name type="scientific">Podarcis muralis</name>
    <name type="common">Wall lizard</name>
    <name type="synonym">Lacerta muralis</name>
    <dbReference type="NCBI Taxonomy" id="64176"/>
    <lineage>
        <taxon>Eukaryota</taxon>
        <taxon>Metazoa</taxon>
        <taxon>Chordata</taxon>
        <taxon>Craniata</taxon>
        <taxon>Vertebrata</taxon>
        <taxon>Euteleostomi</taxon>
        <taxon>Lepidosauria</taxon>
        <taxon>Squamata</taxon>
        <taxon>Bifurcata</taxon>
        <taxon>Unidentata</taxon>
        <taxon>Episquamata</taxon>
        <taxon>Laterata</taxon>
        <taxon>Lacertibaenia</taxon>
        <taxon>Lacertidae</taxon>
        <taxon>Podarcis</taxon>
    </lineage>
</organism>
<dbReference type="InterPro" id="IPR052709">
    <property type="entry name" value="Transposase-MT_Hybrid"/>
</dbReference>
<keyword evidence="3" id="KW-1185">Reference proteome</keyword>
<dbReference type="GO" id="GO:0003676">
    <property type="term" value="F:nucleic acid binding"/>
    <property type="evidence" value="ECO:0007669"/>
    <property type="project" value="InterPro"/>
</dbReference>
<sequence>FKDRYQRVNMKFCFKLGKSASETHKMLTIVYRDEAVTRKTVYEWFKCFREGRQTIENDPQSGRLSTSRTAANFDKVHELLMWDWRLSVRMMAEEFHIPCEIVTEVTELSHPPYSPNLVPPDFFLFPKLKFALKGHRFFNISHFQVPKPLSSVYMSILYMSAGGAHVSPGTHTVTKQKPLLHLPV</sequence>
<dbReference type="PANTHER" id="PTHR46060">
    <property type="entry name" value="MARINER MOS1 TRANSPOSASE-LIKE PROTEIN"/>
    <property type="match status" value="1"/>
</dbReference>
<reference evidence="2" key="3">
    <citation type="submission" date="2025-09" db="UniProtKB">
        <authorList>
            <consortium name="Ensembl"/>
        </authorList>
    </citation>
    <scope>IDENTIFICATION</scope>
</reference>
<evidence type="ECO:0000313" key="3">
    <source>
        <dbReference type="Proteomes" id="UP000472272"/>
    </source>
</evidence>
<name>A0A670JLM1_PODMU</name>